<evidence type="ECO:0000256" key="6">
    <source>
        <dbReference type="ARBA" id="ARBA00022723"/>
    </source>
</evidence>
<dbReference type="EC" id="3.5.2.7" evidence="4"/>
<dbReference type="InterPro" id="IPR011059">
    <property type="entry name" value="Metal-dep_hydrolase_composite"/>
</dbReference>
<dbReference type="NCBIfam" id="TIGR01224">
    <property type="entry name" value="hutI"/>
    <property type="match status" value="1"/>
</dbReference>
<evidence type="ECO:0000256" key="4">
    <source>
        <dbReference type="ARBA" id="ARBA00012864"/>
    </source>
</evidence>
<dbReference type="FunFam" id="3.20.20.140:FF:000007">
    <property type="entry name" value="Imidazolonepropionase"/>
    <property type="match status" value="1"/>
</dbReference>
<dbReference type="GO" id="GO:0050480">
    <property type="term" value="F:imidazolonepropionase activity"/>
    <property type="evidence" value="ECO:0007669"/>
    <property type="project" value="UniProtKB-EC"/>
</dbReference>
<dbReference type="EMBL" id="HBGL01011912">
    <property type="protein sequence ID" value="CAD9303143.1"/>
    <property type="molecule type" value="Transcribed_RNA"/>
</dbReference>
<sequence>MCDFSCKHDFSLIIQNISTIVTPKTGTTSVHVLGRGTPSKNPPFPDVFDKSVGMEIRVGMDGLLAYVGPTDGNDAREGRKRTRPSHSACRIVDANFSACALPGFVDAHTHAIFVGNRLPEWRLKLGGTTYADIHAAGGGIHATVRATRDARFDELMDATRPRLQRAMRLGTTTMEIKSGYGLEYETELRQLKVATALNKELPLDLSVTYCGAHSVPKGQTADEATEQLVTKDIPALAAAMAAGTVDCDAIDVFVETNVFPADNARRILDAGRTIAGLRGNFHGDELTHTRSGPLAQATQSRAVSHLELADDDDIACLRAAGTVAVLLPTTAHILRLTPPPARAMIEAGVPVALGSDFNPNAPHLSMPFVMHLACLDFRMTPDEALIAATLNAAASVGREERVGSLEVGKQGDIVLLGAPFWEHVIYEFSSPPIWMVVKAGRVIHENDDFAPTPAAAVEAKD</sequence>
<comment type="catalytic activity">
    <reaction evidence="1">
        <text>4-imidazolone-5-propanoate + H2O = N-formimidoyl-L-glutamate</text>
        <dbReference type="Rhea" id="RHEA:23660"/>
        <dbReference type="ChEBI" id="CHEBI:15377"/>
        <dbReference type="ChEBI" id="CHEBI:58928"/>
        <dbReference type="ChEBI" id="CHEBI:77893"/>
        <dbReference type="EC" id="3.5.2.7"/>
    </reaction>
</comment>
<proteinExistence type="inferred from homology"/>
<dbReference type="GO" id="GO:0005737">
    <property type="term" value="C:cytoplasm"/>
    <property type="evidence" value="ECO:0007669"/>
    <property type="project" value="InterPro"/>
</dbReference>
<keyword evidence="8" id="KW-0369">Histidine metabolism</keyword>
<dbReference type="InterPro" id="IPR032466">
    <property type="entry name" value="Metal_Hydrolase"/>
</dbReference>
<keyword evidence="6" id="KW-0479">Metal-binding</keyword>
<evidence type="ECO:0000259" key="11">
    <source>
        <dbReference type="Pfam" id="PF01979"/>
    </source>
</evidence>
<evidence type="ECO:0000256" key="2">
    <source>
        <dbReference type="ARBA" id="ARBA00004758"/>
    </source>
</evidence>
<evidence type="ECO:0000256" key="3">
    <source>
        <dbReference type="ARBA" id="ARBA00008002"/>
    </source>
</evidence>
<keyword evidence="7" id="KW-0378">Hydrolase</keyword>
<dbReference type="PANTHER" id="PTHR42752">
    <property type="entry name" value="IMIDAZOLONEPROPIONASE"/>
    <property type="match status" value="1"/>
</dbReference>
<protein>
    <recommendedName>
        <fullName evidence="5">Probable imidazolonepropionase</fullName>
        <ecNumber evidence="4">3.5.2.7</ecNumber>
    </recommendedName>
</protein>
<evidence type="ECO:0000256" key="10">
    <source>
        <dbReference type="ARBA" id="ARBA00023004"/>
    </source>
</evidence>
<evidence type="ECO:0000256" key="5">
    <source>
        <dbReference type="ARBA" id="ARBA00013406"/>
    </source>
</evidence>
<dbReference type="GO" id="GO:0046872">
    <property type="term" value="F:metal ion binding"/>
    <property type="evidence" value="ECO:0007669"/>
    <property type="project" value="UniProtKB-KW"/>
</dbReference>
<dbReference type="Pfam" id="PF01979">
    <property type="entry name" value="Amidohydro_1"/>
    <property type="match status" value="1"/>
</dbReference>
<dbReference type="GO" id="GO:0019557">
    <property type="term" value="P:L-histidine catabolic process to glutamate and formate"/>
    <property type="evidence" value="ECO:0007669"/>
    <property type="project" value="UniProtKB-UniPathway"/>
</dbReference>
<comment type="similarity">
    <text evidence="3">Belongs to the metallo-dependent hydrolases superfamily. HutI family.</text>
</comment>
<reference evidence="12" key="1">
    <citation type="submission" date="2021-01" db="EMBL/GenBank/DDBJ databases">
        <authorList>
            <person name="Corre E."/>
            <person name="Pelletier E."/>
            <person name="Niang G."/>
            <person name="Scheremetjew M."/>
            <person name="Finn R."/>
            <person name="Kale V."/>
            <person name="Holt S."/>
            <person name="Cochrane G."/>
            <person name="Meng A."/>
            <person name="Brown T."/>
            <person name="Cohen L."/>
        </authorList>
    </citation>
    <scope>NUCLEOTIDE SEQUENCE</scope>
    <source>
        <strain evidence="12">ATCC 50979</strain>
    </source>
</reference>
<keyword evidence="9" id="KW-0862">Zinc</keyword>
<dbReference type="InterPro" id="IPR006680">
    <property type="entry name" value="Amidohydro-rel"/>
</dbReference>
<dbReference type="SUPFAM" id="SSF51338">
    <property type="entry name" value="Composite domain of metallo-dependent hydrolases"/>
    <property type="match status" value="1"/>
</dbReference>
<dbReference type="SUPFAM" id="SSF51556">
    <property type="entry name" value="Metallo-dependent hydrolases"/>
    <property type="match status" value="1"/>
</dbReference>
<dbReference type="PANTHER" id="PTHR42752:SF1">
    <property type="entry name" value="IMIDAZOLONEPROPIONASE-RELATED"/>
    <property type="match status" value="1"/>
</dbReference>
<feature type="domain" description="Amidohydrolase-related" evidence="11">
    <location>
        <begin position="100"/>
        <end position="442"/>
    </location>
</feature>
<comment type="pathway">
    <text evidence="2">Amino-acid degradation; L-histidine degradation into L-glutamate; N-formimidoyl-L-glutamate from L-histidine: step 3/3.</text>
</comment>
<name>A0A7S1VKP5_9EUKA</name>
<evidence type="ECO:0000256" key="7">
    <source>
        <dbReference type="ARBA" id="ARBA00022801"/>
    </source>
</evidence>
<organism evidence="12">
    <name type="scientific">Sexangularia sp. CB-2014</name>
    <dbReference type="NCBI Taxonomy" id="1486929"/>
    <lineage>
        <taxon>Eukaryota</taxon>
        <taxon>Amoebozoa</taxon>
        <taxon>Tubulinea</taxon>
        <taxon>Elardia</taxon>
        <taxon>Arcellinida</taxon>
        <taxon>Arcellinida incertae sedis</taxon>
        <taxon>Sexangularia</taxon>
    </lineage>
</organism>
<dbReference type="Gene3D" id="3.20.20.140">
    <property type="entry name" value="Metal-dependent hydrolases"/>
    <property type="match status" value="1"/>
</dbReference>
<evidence type="ECO:0000313" key="12">
    <source>
        <dbReference type="EMBL" id="CAD9303143.1"/>
    </source>
</evidence>
<gene>
    <name evidence="12" type="ORF">SSP0437_LOCUS9295</name>
</gene>
<evidence type="ECO:0000256" key="1">
    <source>
        <dbReference type="ARBA" id="ARBA00000853"/>
    </source>
</evidence>
<dbReference type="UniPathway" id="UPA00379">
    <property type="reaction ID" value="UER00551"/>
</dbReference>
<dbReference type="InterPro" id="IPR005920">
    <property type="entry name" value="HutI"/>
</dbReference>
<dbReference type="Gene3D" id="2.30.40.10">
    <property type="entry name" value="Urease, subunit C, domain 1"/>
    <property type="match status" value="1"/>
</dbReference>
<evidence type="ECO:0000256" key="9">
    <source>
        <dbReference type="ARBA" id="ARBA00022833"/>
    </source>
</evidence>
<dbReference type="AlphaFoldDB" id="A0A7S1VKP5"/>
<dbReference type="GO" id="GO:0019556">
    <property type="term" value="P:L-histidine catabolic process to glutamate and formamide"/>
    <property type="evidence" value="ECO:0007669"/>
    <property type="project" value="UniProtKB-UniPathway"/>
</dbReference>
<evidence type="ECO:0000256" key="8">
    <source>
        <dbReference type="ARBA" id="ARBA00022808"/>
    </source>
</evidence>
<keyword evidence="10" id="KW-0408">Iron</keyword>
<accession>A0A7S1VKP5</accession>